<reference evidence="9 10" key="1">
    <citation type="submission" date="2018-08" db="EMBL/GenBank/DDBJ databases">
        <title>Fulvimarina sp. 85, whole genome shotgun sequence.</title>
        <authorList>
            <person name="Tuo L."/>
        </authorList>
    </citation>
    <scope>NUCLEOTIDE SEQUENCE [LARGE SCALE GENOMIC DNA]</scope>
    <source>
        <strain evidence="9 10">85</strain>
    </source>
</reference>
<dbReference type="FunFam" id="2.170.150.20:FF:000001">
    <property type="entry name" value="Peptide methionine sulfoxide reductase MsrB"/>
    <property type="match status" value="1"/>
</dbReference>
<organism evidence="9 10">
    <name type="scientific">Fulvimarina endophytica</name>
    <dbReference type="NCBI Taxonomy" id="2293836"/>
    <lineage>
        <taxon>Bacteria</taxon>
        <taxon>Pseudomonadati</taxon>
        <taxon>Pseudomonadota</taxon>
        <taxon>Alphaproteobacteria</taxon>
        <taxon>Hyphomicrobiales</taxon>
        <taxon>Aurantimonadaceae</taxon>
        <taxon>Fulvimarina</taxon>
    </lineage>
</organism>
<feature type="domain" description="MsrB" evidence="8">
    <location>
        <begin position="41"/>
        <end position="163"/>
    </location>
</feature>
<dbReference type="RefSeq" id="WP_116683968.1">
    <property type="nucleotide sequence ID" value="NZ_QURL01000005.1"/>
</dbReference>
<keyword evidence="5" id="KW-0862">Zinc</keyword>
<dbReference type="GO" id="GO:0005737">
    <property type="term" value="C:cytoplasm"/>
    <property type="evidence" value="ECO:0007669"/>
    <property type="project" value="TreeGrafter"/>
</dbReference>
<dbReference type="OrthoDB" id="9785497at2"/>
<dbReference type="NCBIfam" id="TIGR00357">
    <property type="entry name" value="peptide-methionine (R)-S-oxide reductase MsrB"/>
    <property type="match status" value="1"/>
</dbReference>
<evidence type="ECO:0000313" key="9">
    <source>
        <dbReference type="EMBL" id="RFC63154.1"/>
    </source>
</evidence>
<evidence type="ECO:0000256" key="1">
    <source>
        <dbReference type="ARBA" id="ARBA00001947"/>
    </source>
</evidence>
<dbReference type="GO" id="GO:0030091">
    <property type="term" value="P:protein repair"/>
    <property type="evidence" value="ECO:0007669"/>
    <property type="project" value="InterPro"/>
</dbReference>
<name>A0A371X283_9HYPH</name>
<accession>A0A371X283</accession>
<dbReference type="PROSITE" id="PS51790">
    <property type="entry name" value="MSRB"/>
    <property type="match status" value="1"/>
</dbReference>
<dbReference type="Proteomes" id="UP000264310">
    <property type="component" value="Unassembled WGS sequence"/>
</dbReference>
<sequence>MARRTFLASATALIGAAAGAFYLRNDANAASDGAFPVSFTPDQWRERLTPAQFSVLRDHATEAPFSSPLNDNKKSGLYSCAGCDTPVYSSETKFDSGTGWPSFYAPLSASVIGTSNDYALIYPRTEVHCATCGGHFGHIFDDGPKPTGKRHCLNGVALKFKPGASTVG</sequence>
<dbReference type="InterPro" id="IPR028427">
    <property type="entry name" value="Met_Sox_Rdtase_MsrB"/>
</dbReference>
<comment type="catalytic activity">
    <reaction evidence="7">
        <text>L-methionyl-[protein] + [thioredoxin]-disulfide + H2O = L-methionyl-(R)-S-oxide-[protein] + [thioredoxin]-dithiol</text>
        <dbReference type="Rhea" id="RHEA:24164"/>
        <dbReference type="Rhea" id="RHEA-COMP:10698"/>
        <dbReference type="Rhea" id="RHEA-COMP:10700"/>
        <dbReference type="Rhea" id="RHEA-COMP:12313"/>
        <dbReference type="Rhea" id="RHEA-COMP:12314"/>
        <dbReference type="ChEBI" id="CHEBI:15377"/>
        <dbReference type="ChEBI" id="CHEBI:16044"/>
        <dbReference type="ChEBI" id="CHEBI:29950"/>
        <dbReference type="ChEBI" id="CHEBI:45764"/>
        <dbReference type="ChEBI" id="CHEBI:50058"/>
        <dbReference type="EC" id="1.8.4.12"/>
    </reaction>
</comment>
<evidence type="ECO:0000256" key="6">
    <source>
        <dbReference type="ARBA" id="ARBA00023002"/>
    </source>
</evidence>
<dbReference type="GO" id="GO:0006979">
    <property type="term" value="P:response to oxidative stress"/>
    <property type="evidence" value="ECO:0007669"/>
    <property type="project" value="InterPro"/>
</dbReference>
<dbReference type="PANTHER" id="PTHR10173:SF57">
    <property type="entry name" value="PEPTIDE-METHIONINE (R)-S-OXIDE REDUCTASE"/>
    <property type="match status" value="1"/>
</dbReference>
<keyword evidence="4" id="KW-0479">Metal-binding</keyword>
<dbReference type="EC" id="1.8.4.12" evidence="3"/>
<evidence type="ECO:0000256" key="7">
    <source>
        <dbReference type="ARBA" id="ARBA00048488"/>
    </source>
</evidence>
<evidence type="ECO:0000256" key="2">
    <source>
        <dbReference type="ARBA" id="ARBA00007174"/>
    </source>
</evidence>
<dbReference type="AlphaFoldDB" id="A0A371X283"/>
<evidence type="ECO:0000259" key="8">
    <source>
        <dbReference type="PROSITE" id="PS51790"/>
    </source>
</evidence>
<evidence type="ECO:0000256" key="4">
    <source>
        <dbReference type="ARBA" id="ARBA00022723"/>
    </source>
</evidence>
<evidence type="ECO:0000313" key="10">
    <source>
        <dbReference type="Proteomes" id="UP000264310"/>
    </source>
</evidence>
<dbReference type="Gene3D" id="2.170.150.20">
    <property type="entry name" value="Peptide methionine sulfoxide reductase"/>
    <property type="match status" value="1"/>
</dbReference>
<dbReference type="SUPFAM" id="SSF51316">
    <property type="entry name" value="Mss4-like"/>
    <property type="match status" value="1"/>
</dbReference>
<gene>
    <name evidence="9" type="primary">msrB</name>
    <name evidence="9" type="ORF">DYI37_12695</name>
</gene>
<comment type="cofactor">
    <cofactor evidence="1">
        <name>Zn(2+)</name>
        <dbReference type="ChEBI" id="CHEBI:29105"/>
    </cofactor>
</comment>
<dbReference type="PANTHER" id="PTHR10173">
    <property type="entry name" value="METHIONINE SULFOXIDE REDUCTASE"/>
    <property type="match status" value="1"/>
</dbReference>
<dbReference type="GO" id="GO:0046872">
    <property type="term" value="F:metal ion binding"/>
    <property type="evidence" value="ECO:0007669"/>
    <property type="project" value="UniProtKB-KW"/>
</dbReference>
<evidence type="ECO:0000256" key="5">
    <source>
        <dbReference type="ARBA" id="ARBA00022833"/>
    </source>
</evidence>
<keyword evidence="6 9" id="KW-0560">Oxidoreductase</keyword>
<evidence type="ECO:0000256" key="3">
    <source>
        <dbReference type="ARBA" id="ARBA00012499"/>
    </source>
</evidence>
<comment type="similarity">
    <text evidence="2">Belongs to the MsrB Met sulfoxide reductase family.</text>
</comment>
<dbReference type="GO" id="GO:0033743">
    <property type="term" value="F:peptide-methionine (R)-S-oxide reductase activity"/>
    <property type="evidence" value="ECO:0007669"/>
    <property type="project" value="UniProtKB-EC"/>
</dbReference>
<dbReference type="InterPro" id="IPR002579">
    <property type="entry name" value="Met_Sox_Rdtase_MsrB_dom"/>
</dbReference>
<protein>
    <recommendedName>
        <fullName evidence="3">peptide-methionine (R)-S-oxide reductase</fullName>
        <ecNumber evidence="3">1.8.4.12</ecNumber>
    </recommendedName>
</protein>
<keyword evidence="10" id="KW-1185">Reference proteome</keyword>
<dbReference type="InterPro" id="IPR011057">
    <property type="entry name" value="Mss4-like_sf"/>
</dbReference>
<dbReference type="Pfam" id="PF01641">
    <property type="entry name" value="SelR"/>
    <property type="match status" value="1"/>
</dbReference>
<comment type="caution">
    <text evidence="9">The sequence shown here is derived from an EMBL/GenBank/DDBJ whole genome shotgun (WGS) entry which is preliminary data.</text>
</comment>
<dbReference type="EMBL" id="QURL01000005">
    <property type="protein sequence ID" value="RFC63154.1"/>
    <property type="molecule type" value="Genomic_DNA"/>
</dbReference>
<proteinExistence type="inferred from homology"/>